<evidence type="ECO:0000256" key="3">
    <source>
        <dbReference type="SAM" id="MobiDB-lite"/>
    </source>
</evidence>
<evidence type="ECO:0000256" key="2">
    <source>
        <dbReference type="ARBA" id="ARBA00022801"/>
    </source>
</evidence>
<feature type="region of interest" description="Disordered" evidence="3">
    <location>
        <begin position="1118"/>
        <end position="1140"/>
    </location>
</feature>
<dbReference type="PANTHER" id="PTHR43540">
    <property type="entry name" value="PEROXYUREIDOACRYLATE/UREIDOACRYLATE AMIDOHYDROLASE-RELATED"/>
    <property type="match status" value="1"/>
</dbReference>
<dbReference type="Gene3D" id="3.40.50.850">
    <property type="entry name" value="Isochorismatase-like"/>
    <property type="match status" value="1"/>
</dbReference>
<dbReference type="InterPro" id="IPR050272">
    <property type="entry name" value="Isochorismatase-like_hydrls"/>
</dbReference>
<dbReference type="EMBL" id="JAAMPI010000424">
    <property type="protein sequence ID" value="KAF4631634.1"/>
    <property type="molecule type" value="Genomic_DNA"/>
</dbReference>
<proteinExistence type="inferred from homology"/>
<feature type="region of interest" description="Disordered" evidence="3">
    <location>
        <begin position="955"/>
        <end position="1017"/>
    </location>
</feature>
<dbReference type="PANTHER" id="PTHR43540:SF1">
    <property type="entry name" value="ISOCHORISMATASE HYDROLASE"/>
    <property type="match status" value="1"/>
</dbReference>
<dbReference type="SUPFAM" id="SSF52499">
    <property type="entry name" value="Isochorismatase-like hydrolases"/>
    <property type="match status" value="1"/>
</dbReference>
<dbReference type="GO" id="GO:0016787">
    <property type="term" value="F:hydrolase activity"/>
    <property type="evidence" value="ECO:0007669"/>
    <property type="project" value="UniProtKB-KW"/>
</dbReference>
<dbReference type="Proteomes" id="UP000566819">
    <property type="component" value="Unassembled WGS sequence"/>
</dbReference>
<dbReference type="InterPro" id="IPR036380">
    <property type="entry name" value="Isochorismatase-like_sf"/>
</dbReference>
<name>A0A8H4W5G3_9HELO</name>
<dbReference type="Pfam" id="PF00857">
    <property type="entry name" value="Isochorismatase"/>
    <property type="match status" value="1"/>
</dbReference>
<sequence length="1274" mass="144099">MSSSKETQKPKLTRPPTTMAAATATAAHDPPPLHHFNIRQHPSTCQLLYLSSTADPNHTFLISLEEVWNRLTTMAILLAEARELPARAREESSLALKKNLKNQRHKHILQYFDSIDEKLKDFKAETAAKTNKACISLSTKHYGTETECQDFISGQGPISEVHALLSKVSPFLWLLSALAMLQDFCRSLLELEVPLPPLHARYVFLSGSSSWLLHRIQDTSTQSIQRTENEIPIRRRSILNPLYNEFQPGKKFEETRTETQIWTPKKKLAEAEMEFLVAENPKAPANRTATQKGNRAAHDGKIAVDMSLFKSVYFNIVEHRDLFTEMYGLPIEAFLDERSLFNLLLDIAPLRKMLSYRASIAHRKLYSEKSLDPKTDEHFSSLHQQLLDIVLTTPVETLNGPERQKEVQNRKVTINRGNDQLITSSVSEYHTTVRTSKLPARKMDSGPCRKCIYKHVDEVSDDESAGEEVDEESEGKLICEECQEFQVITVKLVWPYVRDDLVISKTIIVRIKISHSEAICEISESITLVIMAAPFNPKKTALLLLDLQVGFVQRLPQDSSVVDNAASAIAIARQHGAHIAYIRAALDEAEIEAIPDHSETFASFKGSKEMRAAIHPNAPTTQIHPKLAPKDGDFIHTKTRYGVFMTGPSKALLDDFAANGIDTVIIGGVVTSGAVLSVVRQLSDLDFQLVVLEDCCADHDAEVHKVLCEKVFPTQAKVIKTSELDTIQNGAKKLTKFGFSISKDPKPCRLCLDKDLRIQQLEAQRVAENGTKPYDSCREKNLQIQQLEHERLESERLPKECEPCFSKSTKIAVLQKELQRERGPKPCKFCLLKQMRIFGLSRQLSMEGKPIICAPCRMKDARIYELRKKALRKSASSEALVGQSGAIRNVNTESIFLKMNQHIRRDQTITNRQQIPQTGTRRVEVDFGEIQRRQGVVAVGNKKSTNPKYLYARSLDRAAKGRRRGEPAVAVSADKERNDRNPNRPGKDKERDEKDPNRRGNKIYVGYPRQQSQDVGNKEMALSVKKKSTETGLHDPRCKSWERERISSKRFSDNEGLEEDIKAQVKRLALSKHIALQRMQLLTNGNKAKSQKEPDLVEYQPEKTTNIGRATQEVKILQEKPSIPDVESASPTQKDEIDPAQMSRGIKEHKSILGNATEMTERTLILFNLEPITKQLERLPAIRDILNWRASLVSRGSFTPATPCKEADDKYLELERKLKEISKVTEDVTDLGDWNKMPEVGEIYEEMGELVTKLMKMNDERRRLSHGLTPEPPS</sequence>
<feature type="region of interest" description="Disordered" evidence="3">
    <location>
        <begin position="1"/>
        <end position="37"/>
    </location>
</feature>
<accession>A0A8H4W5G3</accession>
<dbReference type="AlphaFoldDB" id="A0A8H4W5G3"/>
<keyword evidence="2" id="KW-0378">Hydrolase</keyword>
<feature type="compositionally biased region" description="Basic and acidic residues" evidence="3">
    <location>
        <begin position="973"/>
        <end position="998"/>
    </location>
</feature>
<comment type="caution">
    <text evidence="5">The sequence shown here is derived from an EMBL/GenBank/DDBJ whole genome shotgun (WGS) entry which is preliminary data.</text>
</comment>
<evidence type="ECO:0000256" key="1">
    <source>
        <dbReference type="ARBA" id="ARBA00006336"/>
    </source>
</evidence>
<evidence type="ECO:0000259" key="4">
    <source>
        <dbReference type="Pfam" id="PF00857"/>
    </source>
</evidence>
<reference evidence="5 6" key="1">
    <citation type="submission" date="2020-03" db="EMBL/GenBank/DDBJ databases">
        <title>Draft Genome Sequence of Cudoniella acicularis.</title>
        <authorList>
            <person name="Buettner E."/>
            <person name="Kellner H."/>
        </authorList>
    </citation>
    <scope>NUCLEOTIDE SEQUENCE [LARGE SCALE GENOMIC DNA]</scope>
    <source>
        <strain evidence="5 6">DSM 108380</strain>
    </source>
</reference>
<organism evidence="5 6">
    <name type="scientific">Cudoniella acicularis</name>
    <dbReference type="NCBI Taxonomy" id="354080"/>
    <lineage>
        <taxon>Eukaryota</taxon>
        <taxon>Fungi</taxon>
        <taxon>Dikarya</taxon>
        <taxon>Ascomycota</taxon>
        <taxon>Pezizomycotina</taxon>
        <taxon>Leotiomycetes</taxon>
        <taxon>Helotiales</taxon>
        <taxon>Tricladiaceae</taxon>
        <taxon>Cudoniella</taxon>
    </lineage>
</organism>
<dbReference type="OrthoDB" id="1739143at2759"/>
<dbReference type="CDD" id="cd00431">
    <property type="entry name" value="cysteine_hydrolases"/>
    <property type="match status" value="1"/>
</dbReference>
<protein>
    <recommendedName>
        <fullName evidence="4">Isochorismatase-like domain-containing protein</fullName>
    </recommendedName>
</protein>
<feature type="domain" description="Isochorismatase-like" evidence="4">
    <location>
        <begin position="540"/>
        <end position="722"/>
    </location>
</feature>
<feature type="compositionally biased region" description="Low complexity" evidence="3">
    <location>
        <begin position="14"/>
        <end position="28"/>
    </location>
</feature>
<comment type="similarity">
    <text evidence="1">Belongs to the isochorismatase family.</text>
</comment>
<dbReference type="InterPro" id="IPR000868">
    <property type="entry name" value="Isochorismatase-like_dom"/>
</dbReference>
<gene>
    <name evidence="5" type="ORF">G7Y89_g6494</name>
</gene>
<keyword evidence="6" id="KW-1185">Reference proteome</keyword>
<evidence type="ECO:0000313" key="5">
    <source>
        <dbReference type="EMBL" id="KAF4631634.1"/>
    </source>
</evidence>
<evidence type="ECO:0000313" key="6">
    <source>
        <dbReference type="Proteomes" id="UP000566819"/>
    </source>
</evidence>